<feature type="compositionally biased region" description="Acidic residues" evidence="1">
    <location>
        <begin position="306"/>
        <end position="319"/>
    </location>
</feature>
<dbReference type="OrthoDB" id="3741782at2759"/>
<dbReference type="EMBL" id="CP069031">
    <property type="protein sequence ID" value="QRC99259.1"/>
    <property type="molecule type" value="Genomic_DNA"/>
</dbReference>
<gene>
    <name evidence="2" type="ORF">JI435_065890</name>
</gene>
<dbReference type="AlphaFoldDB" id="A0A7U2FA70"/>
<evidence type="ECO:0000313" key="3">
    <source>
        <dbReference type="Proteomes" id="UP000663193"/>
    </source>
</evidence>
<feature type="region of interest" description="Disordered" evidence="1">
    <location>
        <begin position="279"/>
        <end position="326"/>
    </location>
</feature>
<keyword evidence="3" id="KW-1185">Reference proteome</keyword>
<feature type="compositionally biased region" description="Acidic residues" evidence="1">
    <location>
        <begin position="288"/>
        <end position="298"/>
    </location>
</feature>
<dbReference type="VEuPathDB" id="FungiDB:JI435_065890"/>
<protein>
    <submittedName>
        <fullName evidence="2">Uncharacterized protein</fullName>
    </submittedName>
</protein>
<dbReference type="KEGG" id="pno:SNOG_06589"/>
<dbReference type="RefSeq" id="XP_001796956.1">
    <property type="nucleotide sequence ID" value="XM_001796904.1"/>
</dbReference>
<reference evidence="3" key="1">
    <citation type="journal article" date="2021" name="BMC Genomics">
        <title>Chromosome-level genome assembly and manually-curated proteome of model necrotroph Parastagonospora nodorum Sn15 reveals a genome-wide trove of candidate effector homologs, and redundancy of virulence-related functions within an accessory chromosome.</title>
        <authorList>
            <person name="Bertazzoni S."/>
            <person name="Jones D.A.B."/>
            <person name="Phan H.T."/>
            <person name="Tan K.-C."/>
            <person name="Hane J.K."/>
        </authorList>
    </citation>
    <scope>NUCLEOTIDE SEQUENCE [LARGE SCALE GENOMIC DNA]</scope>
    <source>
        <strain evidence="3">SN15 / ATCC MYA-4574 / FGSC 10173)</strain>
    </source>
</reference>
<accession>A0A7U2FA70</accession>
<evidence type="ECO:0000256" key="1">
    <source>
        <dbReference type="SAM" id="MobiDB-lite"/>
    </source>
</evidence>
<sequence length="326" mass="38056">MATSTSIKLADHETLVTQDNAVCYILFSRENSKDSTKRYTQTDLLPFGSSDTDDTFVVPRAVPIPTAIDEAGEYKPWVLDHATGIWERGFTTWGPPSLILRVFSYRGEYKQQLFFGKTWKKFDRAALKFDLNDEEIVRKYNKWLEYIFETFQTDPGVQEVSDVPWSKRERLCLRLWTNEYIRKEGLVAWASLFEWDDEVFGLNLFLRKCGCDGPGRVLADILKMFGRDDVIRRRFEDAQAVELRVRQGRKFTRKELHPKRWIPIHEALDDEKIEMTAEDSVRVKDTDVAEEEEEDNEILEQKISEQQEENAEAEDDEDMGQTMGPV</sequence>
<evidence type="ECO:0000313" key="2">
    <source>
        <dbReference type="EMBL" id="QRC99259.1"/>
    </source>
</evidence>
<proteinExistence type="predicted"/>
<name>A0A7U2FA70_PHANO</name>
<organism evidence="2 3">
    <name type="scientific">Phaeosphaeria nodorum (strain SN15 / ATCC MYA-4574 / FGSC 10173)</name>
    <name type="common">Glume blotch fungus</name>
    <name type="synonym">Parastagonospora nodorum</name>
    <dbReference type="NCBI Taxonomy" id="321614"/>
    <lineage>
        <taxon>Eukaryota</taxon>
        <taxon>Fungi</taxon>
        <taxon>Dikarya</taxon>
        <taxon>Ascomycota</taxon>
        <taxon>Pezizomycotina</taxon>
        <taxon>Dothideomycetes</taxon>
        <taxon>Pleosporomycetidae</taxon>
        <taxon>Pleosporales</taxon>
        <taxon>Pleosporineae</taxon>
        <taxon>Phaeosphaeriaceae</taxon>
        <taxon>Parastagonospora</taxon>
    </lineage>
</organism>
<dbReference type="Proteomes" id="UP000663193">
    <property type="component" value="Chromosome 9"/>
</dbReference>